<keyword evidence="9" id="KW-1185">Reference proteome</keyword>
<dbReference type="Proteomes" id="UP000256794">
    <property type="component" value="Unassembled WGS sequence"/>
</dbReference>
<evidence type="ECO:0000256" key="3">
    <source>
        <dbReference type="ARBA" id="ARBA00022989"/>
    </source>
</evidence>
<dbReference type="InterPro" id="IPR035906">
    <property type="entry name" value="MetI-like_sf"/>
</dbReference>
<evidence type="ECO:0000313" key="7">
    <source>
        <dbReference type="EMBL" id="REF73174.1"/>
    </source>
</evidence>
<dbReference type="Proteomes" id="UP000256941">
    <property type="component" value="Unassembled WGS sequence"/>
</dbReference>
<dbReference type="SUPFAM" id="SSF161098">
    <property type="entry name" value="MetI-like"/>
    <property type="match status" value="1"/>
</dbReference>
<feature type="transmembrane region" description="Helical" evidence="5">
    <location>
        <begin position="111"/>
        <end position="132"/>
    </location>
</feature>
<keyword evidence="2 5" id="KW-0812">Transmembrane</keyword>
<feature type="transmembrane region" description="Helical" evidence="5">
    <location>
        <begin position="20"/>
        <end position="38"/>
    </location>
</feature>
<evidence type="ECO:0000259" key="6">
    <source>
        <dbReference type="PROSITE" id="PS50928"/>
    </source>
</evidence>
<dbReference type="EMBL" id="QUMX01000016">
    <property type="protein sequence ID" value="REG46205.1"/>
    <property type="molecule type" value="Genomic_DNA"/>
</dbReference>
<sequence>MARSDTKTADKAQRAGEGRIAMLLLAPTMIVMTVVGLYPLLHSLYISLTNYNPTFGGGSSFVWFENYARAFSDPQFWNAVGLTLIFTAISVAASLVLAVALSVLFNQRHPGFVVLRTIILVPMLITPIAVGITWRVMMMPDLGVLNYLLGLIGIPPQLWASNASTALLSVILVDIWQWTPFMFLIVFAGISSLPKSPFEAAAIDGASPLRSFFSITLPMLKPVIVIATLLRIVDAFRTYDTVYIITRGGPDFSTDLVSVYLQRVNFRFFDLGYGSALSWLVLIIVLLVVLIFVRLTGFMKLVADKENR</sequence>
<keyword evidence="3 5" id="KW-1133">Transmembrane helix</keyword>
<dbReference type="CDD" id="cd06261">
    <property type="entry name" value="TM_PBP2"/>
    <property type="match status" value="1"/>
</dbReference>
<dbReference type="GO" id="GO:0005886">
    <property type="term" value="C:plasma membrane"/>
    <property type="evidence" value="ECO:0007669"/>
    <property type="project" value="UniProtKB-SubCell"/>
</dbReference>
<feature type="transmembrane region" description="Helical" evidence="5">
    <location>
        <begin position="211"/>
        <end position="233"/>
    </location>
</feature>
<accession>A0A369TX58</accession>
<dbReference type="PANTHER" id="PTHR43759">
    <property type="entry name" value="TREHALOSE TRANSPORT SYSTEM PERMEASE PROTEIN SUGA"/>
    <property type="match status" value="1"/>
</dbReference>
<feature type="transmembrane region" description="Helical" evidence="5">
    <location>
        <begin position="166"/>
        <end position="190"/>
    </location>
</feature>
<evidence type="ECO:0000256" key="5">
    <source>
        <dbReference type="RuleBase" id="RU363032"/>
    </source>
</evidence>
<evidence type="ECO:0000256" key="1">
    <source>
        <dbReference type="ARBA" id="ARBA00004651"/>
    </source>
</evidence>
<comment type="caution">
    <text evidence="7">The sequence shown here is derived from an EMBL/GenBank/DDBJ whole genome shotgun (WGS) entry which is preliminary data.</text>
</comment>
<keyword evidence="5" id="KW-0813">Transport</keyword>
<evidence type="ECO:0000313" key="8">
    <source>
        <dbReference type="EMBL" id="REG46205.1"/>
    </source>
</evidence>
<comment type="subcellular location">
    <subcellularLocation>
        <location evidence="1 5">Cell membrane</location>
        <topology evidence="1 5">Multi-pass membrane protein</topology>
    </subcellularLocation>
</comment>
<dbReference type="AlphaFoldDB" id="A0A369TX58"/>
<proteinExistence type="inferred from homology"/>
<dbReference type="Pfam" id="PF00528">
    <property type="entry name" value="BPD_transp_1"/>
    <property type="match status" value="1"/>
</dbReference>
<evidence type="ECO:0000256" key="4">
    <source>
        <dbReference type="ARBA" id="ARBA00023136"/>
    </source>
</evidence>
<keyword evidence="4 5" id="KW-0472">Membrane</keyword>
<dbReference type="InterPro" id="IPR000515">
    <property type="entry name" value="MetI-like"/>
</dbReference>
<dbReference type="EMBL" id="QTUJ01000001">
    <property type="protein sequence ID" value="REF73174.1"/>
    <property type="molecule type" value="Genomic_DNA"/>
</dbReference>
<dbReference type="Gene3D" id="1.10.3720.10">
    <property type="entry name" value="MetI-like"/>
    <property type="match status" value="1"/>
</dbReference>
<dbReference type="GO" id="GO:0055085">
    <property type="term" value="P:transmembrane transport"/>
    <property type="evidence" value="ECO:0007669"/>
    <property type="project" value="InterPro"/>
</dbReference>
<evidence type="ECO:0000313" key="9">
    <source>
        <dbReference type="Proteomes" id="UP000256794"/>
    </source>
</evidence>
<dbReference type="RefSeq" id="WP_052095805.1">
    <property type="nucleotide sequence ID" value="NZ_CP038196.1"/>
</dbReference>
<feature type="transmembrane region" description="Helical" evidence="5">
    <location>
        <begin position="76"/>
        <end position="105"/>
    </location>
</feature>
<organism evidence="7 10">
    <name type="scientific">Paracoccus versutus</name>
    <name type="common">Thiobacillus versutus</name>
    <dbReference type="NCBI Taxonomy" id="34007"/>
    <lineage>
        <taxon>Bacteria</taxon>
        <taxon>Pseudomonadati</taxon>
        <taxon>Pseudomonadota</taxon>
        <taxon>Alphaproteobacteria</taxon>
        <taxon>Rhodobacterales</taxon>
        <taxon>Paracoccaceae</taxon>
        <taxon>Paracoccus</taxon>
    </lineage>
</organism>
<feature type="domain" description="ABC transmembrane type-1" evidence="6">
    <location>
        <begin position="80"/>
        <end position="292"/>
    </location>
</feature>
<comment type="similarity">
    <text evidence="5">Belongs to the binding-protein-dependent transport system permease family.</text>
</comment>
<evidence type="ECO:0000313" key="10">
    <source>
        <dbReference type="Proteomes" id="UP000256941"/>
    </source>
</evidence>
<dbReference type="OrthoDB" id="9805108at2"/>
<name>A0A369TX58_PARVE</name>
<feature type="transmembrane region" description="Helical" evidence="5">
    <location>
        <begin position="276"/>
        <end position="295"/>
    </location>
</feature>
<gene>
    <name evidence="8" type="ORF">ATH84_101665</name>
    <name evidence="7" type="ORF">BDD41_1705</name>
</gene>
<accession>A0A3D9XRV2</accession>
<dbReference type="InterPro" id="IPR052730">
    <property type="entry name" value="Sugar_ABC_transporter"/>
</dbReference>
<protein>
    <submittedName>
        <fullName evidence="7">Carbohydrate ABC transporter membrane protein 1 (CUT1 family)</fullName>
    </submittedName>
</protein>
<evidence type="ECO:0000256" key="2">
    <source>
        <dbReference type="ARBA" id="ARBA00022692"/>
    </source>
</evidence>
<dbReference type="PANTHER" id="PTHR43759:SF1">
    <property type="entry name" value="GLUCOSE IMPORT SYSTEM PERMEASE PROTEIN GLCT"/>
    <property type="match status" value="1"/>
</dbReference>
<dbReference type="PROSITE" id="PS50928">
    <property type="entry name" value="ABC_TM1"/>
    <property type="match status" value="1"/>
</dbReference>
<reference evidence="9 10" key="1">
    <citation type="submission" date="2018-08" db="EMBL/GenBank/DDBJ databases">
        <title>Genomic Encyclopedia of Archaeal and Bacterial Type Strains, Phase II (KMG-II): from individual species to whole genera.</title>
        <authorList>
            <person name="Goeker M."/>
        </authorList>
    </citation>
    <scope>NUCLEOTIDE SEQUENCE [LARGE SCALE GENOMIC DNA]</scope>
    <source>
        <strain evidence="7 10">DSM 17099</strain>
        <strain evidence="8 9">DSM 582</strain>
    </source>
</reference>